<feature type="transmembrane region" description="Helical" evidence="1">
    <location>
        <begin position="187"/>
        <end position="204"/>
    </location>
</feature>
<dbReference type="Proteomes" id="UP000636918">
    <property type="component" value="Unassembled WGS sequence"/>
</dbReference>
<feature type="transmembrane region" description="Helical" evidence="1">
    <location>
        <begin position="7"/>
        <end position="26"/>
    </location>
</feature>
<feature type="transmembrane region" description="Helical" evidence="1">
    <location>
        <begin position="303"/>
        <end position="321"/>
    </location>
</feature>
<keyword evidence="1" id="KW-0472">Membrane</keyword>
<accession>A0ABS1L6Z3</accession>
<feature type="transmembrane region" description="Helical" evidence="1">
    <location>
        <begin position="112"/>
        <end position="131"/>
    </location>
</feature>
<dbReference type="RefSeq" id="WP_201935224.1">
    <property type="nucleotide sequence ID" value="NZ_JAERSG010000002.1"/>
</dbReference>
<feature type="transmembrane region" description="Helical" evidence="1">
    <location>
        <begin position="210"/>
        <end position="230"/>
    </location>
</feature>
<evidence type="ECO:0000313" key="2">
    <source>
        <dbReference type="EMBL" id="MBL0747461.1"/>
    </source>
</evidence>
<evidence type="ECO:0000256" key="1">
    <source>
        <dbReference type="SAM" id="Phobius"/>
    </source>
</evidence>
<keyword evidence="1" id="KW-1133">Transmembrane helix</keyword>
<feature type="transmembrane region" description="Helical" evidence="1">
    <location>
        <begin position="239"/>
        <end position="257"/>
    </location>
</feature>
<organism evidence="2 3">
    <name type="scientific">Nocardioides baculatus</name>
    <dbReference type="NCBI Taxonomy" id="2801337"/>
    <lineage>
        <taxon>Bacteria</taxon>
        <taxon>Bacillati</taxon>
        <taxon>Actinomycetota</taxon>
        <taxon>Actinomycetes</taxon>
        <taxon>Propionibacteriales</taxon>
        <taxon>Nocardioidaceae</taxon>
        <taxon>Nocardioides</taxon>
    </lineage>
</organism>
<dbReference type="EMBL" id="JAERSG010000002">
    <property type="protein sequence ID" value="MBL0747461.1"/>
    <property type="molecule type" value="Genomic_DNA"/>
</dbReference>
<proteinExistence type="predicted"/>
<feature type="transmembrane region" description="Helical" evidence="1">
    <location>
        <begin position="327"/>
        <end position="347"/>
    </location>
</feature>
<name>A0ABS1L6Z3_9ACTN</name>
<evidence type="ECO:0000313" key="3">
    <source>
        <dbReference type="Proteomes" id="UP000636918"/>
    </source>
</evidence>
<feature type="transmembrane region" description="Helical" evidence="1">
    <location>
        <begin position="32"/>
        <end position="53"/>
    </location>
</feature>
<keyword evidence="1" id="KW-0812">Transmembrane</keyword>
<feature type="transmembrane region" description="Helical" evidence="1">
    <location>
        <begin position="159"/>
        <end position="180"/>
    </location>
</feature>
<keyword evidence="3" id="KW-1185">Reference proteome</keyword>
<feature type="transmembrane region" description="Helical" evidence="1">
    <location>
        <begin position="82"/>
        <end position="100"/>
    </location>
</feature>
<protein>
    <submittedName>
        <fullName evidence="2">Uncharacterized protein</fullName>
    </submittedName>
</protein>
<feature type="transmembrane region" description="Helical" evidence="1">
    <location>
        <begin position="263"/>
        <end position="283"/>
    </location>
</feature>
<feature type="transmembrane region" description="Helical" evidence="1">
    <location>
        <begin position="60"/>
        <end position="76"/>
    </location>
</feature>
<comment type="caution">
    <text evidence="2">The sequence shown here is derived from an EMBL/GenBank/DDBJ whole genome shotgun (WGS) entry which is preliminary data.</text>
</comment>
<sequence length="446" mass="48170">MVAPMRWFARMYGLAVVAHLVGNPAGWRSDELGGSLLLVVVSAVLGVLGLLLLVRPHRSALGIAAALTLVSLWLELPVTGNHWLLVGFVAVAVLIALATSDSWAWLSVTGRWLLLGFYSFAAFAKLNTGFLDPAVSCGVFYANQSLSSFGVPTFDGDSLVGTLTIIGPMVTELSVPVLLAFGRTRRAGVLLALAFHTVISMDLGQHFYDFTAALFVLLCLFLPESTTAGFEERAARPSLARSVMVVLAAMVVTASLLPSAPTVVVVERLVGFALWVPVAIWLIVRTAQDGWGAAPQPMRLRSVSAWVLVAAVVSNGLTPYLELKTSVGFTMYANLVTVAGATNHLVVKRTAHLRKVQDDLVQVVETEDEDLDVYRTEGYLLPRRNLLDYLARHPEVSVVVQGSHGEETLDGSDGERMPVALRKVASFRSVDRRDPPRCQSVFLPAL</sequence>
<gene>
    <name evidence="2" type="ORF">JI751_07565</name>
</gene>
<reference evidence="2 3" key="1">
    <citation type="submission" date="2021-01" db="EMBL/GenBank/DDBJ databases">
        <title>Genome seq and assembly of Nocardiodes sp. G10.</title>
        <authorList>
            <person name="Chhetri G."/>
        </authorList>
    </citation>
    <scope>NUCLEOTIDE SEQUENCE [LARGE SCALE GENOMIC DNA]</scope>
    <source>
        <strain evidence="2 3">G10</strain>
    </source>
</reference>